<sequence>MTIINEWFKERFPKYRYALKHADPRTQNWFLLWNDPSGVIFLTLCYLLFVYFGPRVMRKREPLRVPSSMLFVYNLGLVAVSLYMLEEILVGVYQSGYSLVCQKLNVSRKPSEMKVTNALWLYYVSKAAEYMDTVFMIIRKRFTQITFLHCFHHSSMLIIWWIVMTWIPGGQAWFGPTLNCLIHVMMYTYYGLSAIPSLRDKLWWKKYITLFQLFGIILIHSMQGIVFGCEYPLWGQWLLGGYMIMMLILFINFYFQEYITRSNERKRPKSHLKIDNDEKTTSRQKDSYSVPKTLSLTYFNMASNKRKEPATDDSDVLIIRPLGAGQEVGRSCIYVEFKGKKILLDFGIHPGLSGRAALPFIDNTIEPEELDLLLISHFHLDHCGALPWFLNKTNFKGRCFMTHATKAIYKWLLSDCIRVSNVSADEMLYTEAELNATMPRIETINFHQEIEINGIKFWCYHAGHVLGAAMFMIEIAGVKVLYTGDFSRQEDRHLMSAEVPNMRPDVLITESTYGVHVHEPREQRENRFTRLVHDIVTRGGRCLIPVFALGRAQELLLILDEYWSLHPDLHEYPIYYASSLAKKCMSVYQTYIDAMNDKIKKQSAISNPFKFKHIASLKTIDDFDDIGPCVVLASPGMMQSGLSRELFECWCTDKRNGVIIAGYCVEGTLAKMILSEPEEIATMSGQKLPLKCSVDYISFSAHTDCNQTTDFIRELKPPHVILVHGESTEMHRLRAHLVRKFEDDLECKLQVYTPKNTQAVELRFRGEKTAKVVGQLAADKPSDGTILSGILVRRNFKLHMMAPEDLQNYTSMSRSTVTQHLGIQFTAAPRSLVLNLSQVAGELEQVGDKQRPGIRVFGAINIFLENKMLVLEWDSSPVNDVYADAVVTVILKTESGNYPGYTDTPIQVDRKHVRECLFETLKDMYGASAVVMENDNKLAITIDEKKVTIDLDSLEIKGDDEEIVSMIETTVKHLSACIQPLKLSALT</sequence>
<dbReference type="GO" id="GO:0009922">
    <property type="term" value="F:fatty acid elongase activity"/>
    <property type="evidence" value="ECO:0007669"/>
    <property type="project" value="InterPro"/>
</dbReference>
<evidence type="ECO:0000256" key="6">
    <source>
        <dbReference type="ARBA" id="ARBA00022692"/>
    </source>
</evidence>
<keyword evidence="10 15" id="KW-1133">Transmembrane helix</keyword>
<feature type="transmembrane region" description="Helical" evidence="15">
    <location>
        <begin position="173"/>
        <end position="195"/>
    </location>
</feature>
<dbReference type="EMBL" id="CAJNOQ010000640">
    <property type="protein sequence ID" value="CAF0823619.1"/>
    <property type="molecule type" value="Genomic_DNA"/>
</dbReference>
<dbReference type="Gene3D" id="3.40.50.10890">
    <property type="match status" value="1"/>
</dbReference>
<evidence type="ECO:0000256" key="9">
    <source>
        <dbReference type="ARBA" id="ARBA00022832"/>
    </source>
</evidence>
<dbReference type="PANTHER" id="PTHR11203">
    <property type="entry name" value="CLEAVAGE AND POLYADENYLATION SPECIFICITY FACTOR FAMILY MEMBER"/>
    <property type="match status" value="1"/>
</dbReference>
<keyword evidence="5" id="KW-0808">Transferase</keyword>
<dbReference type="Pfam" id="PF01151">
    <property type="entry name" value="ELO"/>
    <property type="match status" value="1"/>
</dbReference>
<evidence type="ECO:0000256" key="11">
    <source>
        <dbReference type="ARBA" id="ARBA00023098"/>
    </source>
</evidence>
<dbReference type="GO" id="GO:0006633">
    <property type="term" value="P:fatty acid biosynthetic process"/>
    <property type="evidence" value="ECO:0007669"/>
    <property type="project" value="UniProtKB-KW"/>
</dbReference>
<protein>
    <recommendedName>
        <fullName evidence="22">Very-long-chain 3-oxoacyl-CoA synthase</fullName>
    </recommendedName>
</protein>
<dbReference type="Pfam" id="PF16661">
    <property type="entry name" value="Lactamase_B_6"/>
    <property type="match status" value="1"/>
</dbReference>
<dbReference type="SMART" id="SM01098">
    <property type="entry name" value="CPSF73-100_C"/>
    <property type="match status" value="1"/>
</dbReference>
<keyword evidence="7" id="KW-0540">Nuclease</keyword>
<feature type="domain" description="Metallo-beta-lactamase" evidence="16">
    <location>
        <begin position="329"/>
        <end position="540"/>
    </location>
</feature>
<dbReference type="CDD" id="cd16292">
    <property type="entry name" value="CPSF3-like_MBL-fold"/>
    <property type="match status" value="1"/>
</dbReference>
<dbReference type="InterPro" id="IPR001279">
    <property type="entry name" value="Metallo-B-lactamas"/>
</dbReference>
<dbReference type="GO" id="GO:0004534">
    <property type="term" value="F:5'-3' RNA exonuclease activity"/>
    <property type="evidence" value="ECO:0007669"/>
    <property type="project" value="TreeGrafter"/>
</dbReference>
<name>A0A813UHT2_9BILA</name>
<dbReference type="InterPro" id="IPR021718">
    <property type="entry name" value="CPSF73-100_C"/>
</dbReference>
<dbReference type="GO" id="GO:0005847">
    <property type="term" value="C:mRNA cleavage and polyadenylation specificity factor complex"/>
    <property type="evidence" value="ECO:0007669"/>
    <property type="project" value="TreeGrafter"/>
</dbReference>
<dbReference type="PANTHER" id="PTHR11203:SF11">
    <property type="entry name" value="CLEAVAGE AND POLYADENYLATION SPECIFICITY FACTOR SUBUNIT 3"/>
    <property type="match status" value="1"/>
</dbReference>
<dbReference type="SUPFAM" id="SSF56281">
    <property type="entry name" value="Metallo-hydrolase/oxidoreductase"/>
    <property type="match status" value="1"/>
</dbReference>
<dbReference type="InterPro" id="IPR002076">
    <property type="entry name" value="ELO_fam"/>
</dbReference>
<evidence type="ECO:0000256" key="5">
    <source>
        <dbReference type="ARBA" id="ARBA00022679"/>
    </source>
</evidence>
<evidence type="ECO:0008006" key="22">
    <source>
        <dbReference type="Google" id="ProtNLM"/>
    </source>
</evidence>
<evidence type="ECO:0000313" key="21">
    <source>
        <dbReference type="Proteomes" id="UP000663829"/>
    </source>
</evidence>
<evidence type="ECO:0000256" key="4">
    <source>
        <dbReference type="ARBA" id="ARBA00022664"/>
    </source>
</evidence>
<keyword evidence="13" id="KW-0275">Fatty acid biosynthesis</keyword>
<evidence type="ECO:0000256" key="2">
    <source>
        <dbReference type="ARBA" id="ARBA00004141"/>
    </source>
</evidence>
<evidence type="ECO:0000256" key="7">
    <source>
        <dbReference type="ARBA" id="ARBA00022722"/>
    </source>
</evidence>
<dbReference type="InterPro" id="IPR011108">
    <property type="entry name" value="RMMBL"/>
</dbReference>
<proteinExistence type="predicted"/>
<evidence type="ECO:0000313" key="20">
    <source>
        <dbReference type="EMBL" id="CAF3610247.1"/>
    </source>
</evidence>
<dbReference type="SMART" id="SM00849">
    <property type="entry name" value="Lactamase_B"/>
    <property type="match status" value="1"/>
</dbReference>
<feature type="transmembrane region" description="Helical" evidence="15">
    <location>
        <begin position="36"/>
        <end position="53"/>
    </location>
</feature>
<dbReference type="Pfam" id="PF11718">
    <property type="entry name" value="CPSF73-100_C"/>
    <property type="match status" value="1"/>
</dbReference>
<dbReference type="GO" id="GO:0004521">
    <property type="term" value="F:RNA endonuclease activity"/>
    <property type="evidence" value="ECO:0007669"/>
    <property type="project" value="TreeGrafter"/>
</dbReference>
<dbReference type="GO" id="GO:0016020">
    <property type="term" value="C:membrane"/>
    <property type="evidence" value="ECO:0007669"/>
    <property type="project" value="UniProtKB-SubCell"/>
</dbReference>
<feature type="transmembrane region" description="Helical" evidence="15">
    <location>
        <begin position="145"/>
        <end position="167"/>
    </location>
</feature>
<dbReference type="AlphaFoldDB" id="A0A813UHT2"/>
<dbReference type="GO" id="GO:0006398">
    <property type="term" value="P:mRNA 3'-end processing by stem-loop binding and cleavage"/>
    <property type="evidence" value="ECO:0007669"/>
    <property type="project" value="TreeGrafter"/>
</dbReference>
<feature type="domain" description="Pre-mRNA 3'-end-processing endonuclease polyadenylation factor C-term" evidence="18">
    <location>
        <begin position="783"/>
        <end position="981"/>
    </location>
</feature>
<dbReference type="InterPro" id="IPR050698">
    <property type="entry name" value="MBL"/>
</dbReference>
<evidence type="ECO:0000259" key="17">
    <source>
        <dbReference type="SMART" id="SM01027"/>
    </source>
</evidence>
<comment type="caution">
    <text evidence="19">The sequence shown here is derived from an EMBL/GenBank/DDBJ whole genome shotgun (WGS) entry which is preliminary data.</text>
</comment>
<evidence type="ECO:0000256" key="15">
    <source>
        <dbReference type="SAM" id="Phobius"/>
    </source>
</evidence>
<feature type="transmembrane region" description="Helical" evidence="15">
    <location>
        <begin position="207"/>
        <end position="228"/>
    </location>
</feature>
<keyword evidence="21" id="KW-1185">Reference proteome</keyword>
<keyword evidence="8" id="KW-0378">Hydrolase</keyword>
<dbReference type="InterPro" id="IPR036866">
    <property type="entry name" value="RibonucZ/Hydroxyglut_hydro"/>
</dbReference>
<evidence type="ECO:0000313" key="19">
    <source>
        <dbReference type="EMBL" id="CAF0823619.1"/>
    </source>
</evidence>
<keyword evidence="11" id="KW-0443">Lipid metabolism</keyword>
<organism evidence="19 21">
    <name type="scientific">Didymodactylos carnosus</name>
    <dbReference type="NCBI Taxonomy" id="1234261"/>
    <lineage>
        <taxon>Eukaryota</taxon>
        <taxon>Metazoa</taxon>
        <taxon>Spiralia</taxon>
        <taxon>Gnathifera</taxon>
        <taxon>Rotifera</taxon>
        <taxon>Eurotatoria</taxon>
        <taxon>Bdelloidea</taxon>
        <taxon>Philodinida</taxon>
        <taxon>Philodinidae</taxon>
        <taxon>Didymodactylos</taxon>
    </lineage>
</organism>
<keyword evidence="12 15" id="KW-0472">Membrane</keyword>
<accession>A0A813UHT2</accession>
<dbReference type="OrthoDB" id="10249535at2759"/>
<feature type="domain" description="Beta-Casp" evidence="17">
    <location>
        <begin position="552"/>
        <end position="673"/>
    </location>
</feature>
<keyword evidence="4" id="KW-0507">mRNA processing</keyword>
<dbReference type="FunFam" id="3.40.50.10890:FF:000001">
    <property type="entry name" value="Cleavage and polyadenylation specificity factor subunit 3"/>
    <property type="match status" value="1"/>
</dbReference>
<comment type="subcellular location">
    <subcellularLocation>
        <location evidence="2">Membrane</location>
        <topology evidence="2">Multi-pass membrane protein</topology>
    </subcellularLocation>
    <subcellularLocation>
        <location evidence="1">Nucleus</location>
    </subcellularLocation>
</comment>
<evidence type="ECO:0000256" key="3">
    <source>
        <dbReference type="ARBA" id="ARBA00022516"/>
    </source>
</evidence>
<reference evidence="19" key="1">
    <citation type="submission" date="2021-02" db="EMBL/GenBank/DDBJ databases">
        <authorList>
            <person name="Nowell W R."/>
        </authorList>
    </citation>
    <scope>NUCLEOTIDE SEQUENCE</scope>
</reference>
<dbReference type="Proteomes" id="UP000681722">
    <property type="component" value="Unassembled WGS sequence"/>
</dbReference>
<keyword evidence="3" id="KW-0444">Lipid biosynthesis</keyword>
<dbReference type="Gene3D" id="3.60.15.10">
    <property type="entry name" value="Ribonuclease Z/Hydroxyacylglutathione hydrolase-like"/>
    <property type="match status" value="1"/>
</dbReference>
<keyword evidence="6 15" id="KW-0812">Transmembrane</keyword>
<feature type="transmembrane region" description="Helical" evidence="15">
    <location>
        <begin position="234"/>
        <end position="255"/>
    </location>
</feature>
<evidence type="ECO:0000256" key="14">
    <source>
        <dbReference type="ARBA" id="ARBA00023242"/>
    </source>
</evidence>
<dbReference type="Proteomes" id="UP000663829">
    <property type="component" value="Unassembled WGS sequence"/>
</dbReference>
<dbReference type="EMBL" id="CAJOBC010000640">
    <property type="protein sequence ID" value="CAF3610247.1"/>
    <property type="molecule type" value="Genomic_DNA"/>
</dbReference>
<evidence type="ECO:0000259" key="16">
    <source>
        <dbReference type="SMART" id="SM00849"/>
    </source>
</evidence>
<keyword evidence="9" id="KW-0276">Fatty acid metabolism</keyword>
<evidence type="ECO:0000256" key="8">
    <source>
        <dbReference type="ARBA" id="ARBA00022801"/>
    </source>
</evidence>
<evidence type="ECO:0000256" key="13">
    <source>
        <dbReference type="ARBA" id="ARBA00023160"/>
    </source>
</evidence>
<gene>
    <name evidence="19" type="ORF">GPM918_LOCUS4678</name>
    <name evidence="20" type="ORF">SRO942_LOCUS4679</name>
</gene>
<evidence type="ECO:0000256" key="1">
    <source>
        <dbReference type="ARBA" id="ARBA00004123"/>
    </source>
</evidence>
<dbReference type="GO" id="GO:0003723">
    <property type="term" value="F:RNA binding"/>
    <property type="evidence" value="ECO:0007669"/>
    <property type="project" value="TreeGrafter"/>
</dbReference>
<dbReference type="SMART" id="SM01027">
    <property type="entry name" value="Beta-Casp"/>
    <property type="match status" value="1"/>
</dbReference>
<feature type="transmembrane region" description="Helical" evidence="15">
    <location>
        <begin position="65"/>
        <end position="85"/>
    </location>
</feature>
<dbReference type="InterPro" id="IPR022712">
    <property type="entry name" value="Beta_Casp"/>
</dbReference>
<dbReference type="Pfam" id="PF07521">
    <property type="entry name" value="RMMBL"/>
    <property type="match status" value="1"/>
</dbReference>
<evidence type="ECO:0000256" key="10">
    <source>
        <dbReference type="ARBA" id="ARBA00022989"/>
    </source>
</evidence>
<evidence type="ECO:0000259" key="18">
    <source>
        <dbReference type="SMART" id="SM01098"/>
    </source>
</evidence>
<keyword evidence="14" id="KW-0539">Nucleus</keyword>
<dbReference type="Pfam" id="PF10996">
    <property type="entry name" value="Beta-Casp"/>
    <property type="match status" value="1"/>
</dbReference>
<evidence type="ECO:0000256" key="12">
    <source>
        <dbReference type="ARBA" id="ARBA00023136"/>
    </source>
</evidence>